<dbReference type="RefSeq" id="WP_208255723.1">
    <property type="nucleotide sequence ID" value="NZ_JAGEOJ010000005.1"/>
</dbReference>
<dbReference type="PANTHER" id="PTHR43244">
    <property type="match status" value="1"/>
</dbReference>
<evidence type="ECO:0000313" key="3">
    <source>
        <dbReference type="Proteomes" id="UP000669179"/>
    </source>
</evidence>
<feature type="domain" description="Luciferase-like" evidence="1">
    <location>
        <begin position="19"/>
        <end position="206"/>
    </location>
</feature>
<reference evidence="2" key="1">
    <citation type="submission" date="2021-03" db="EMBL/GenBank/DDBJ databases">
        <authorList>
            <person name="Kanchanasin P."/>
            <person name="Saeng-In P."/>
            <person name="Phongsopitanun W."/>
            <person name="Yuki M."/>
            <person name="Kudo T."/>
            <person name="Ohkuma M."/>
            <person name="Tanasupawat S."/>
        </authorList>
    </citation>
    <scope>NUCLEOTIDE SEQUENCE</scope>
    <source>
        <strain evidence="2">GKU 128</strain>
    </source>
</reference>
<gene>
    <name evidence="2" type="ORF">J4573_13225</name>
</gene>
<dbReference type="SUPFAM" id="SSF51679">
    <property type="entry name" value="Bacterial luciferase-like"/>
    <property type="match status" value="1"/>
</dbReference>
<accession>A0A939T4D9</accession>
<dbReference type="GO" id="GO:0016705">
    <property type="term" value="F:oxidoreductase activity, acting on paired donors, with incorporation or reduction of molecular oxygen"/>
    <property type="evidence" value="ECO:0007669"/>
    <property type="project" value="InterPro"/>
</dbReference>
<dbReference type="Gene3D" id="3.20.20.30">
    <property type="entry name" value="Luciferase-like domain"/>
    <property type="match status" value="1"/>
</dbReference>
<evidence type="ECO:0000313" key="2">
    <source>
        <dbReference type="EMBL" id="MBO2448059.1"/>
    </source>
</evidence>
<organism evidence="2 3">
    <name type="scientific">Actinomadura barringtoniae</name>
    <dbReference type="NCBI Taxonomy" id="1427535"/>
    <lineage>
        <taxon>Bacteria</taxon>
        <taxon>Bacillati</taxon>
        <taxon>Actinomycetota</taxon>
        <taxon>Actinomycetes</taxon>
        <taxon>Streptosporangiales</taxon>
        <taxon>Thermomonosporaceae</taxon>
        <taxon>Actinomadura</taxon>
    </lineage>
</organism>
<name>A0A939T4D9_9ACTN</name>
<dbReference type="Pfam" id="PF00296">
    <property type="entry name" value="Bac_luciferase"/>
    <property type="match status" value="1"/>
</dbReference>
<comment type="caution">
    <text evidence="2">The sequence shown here is derived from an EMBL/GenBank/DDBJ whole genome shotgun (WGS) entry which is preliminary data.</text>
</comment>
<proteinExistence type="predicted"/>
<dbReference type="EMBL" id="JAGEOJ010000005">
    <property type="protein sequence ID" value="MBO2448059.1"/>
    <property type="molecule type" value="Genomic_DNA"/>
</dbReference>
<keyword evidence="3" id="KW-1185">Reference proteome</keyword>
<dbReference type="Proteomes" id="UP000669179">
    <property type="component" value="Unassembled WGS sequence"/>
</dbReference>
<dbReference type="AlphaFoldDB" id="A0A939T4D9"/>
<evidence type="ECO:0000259" key="1">
    <source>
        <dbReference type="Pfam" id="PF00296"/>
    </source>
</evidence>
<dbReference type="InterPro" id="IPR011251">
    <property type="entry name" value="Luciferase-like_dom"/>
</dbReference>
<dbReference type="PANTHER" id="PTHR43244:SF2">
    <property type="entry name" value="CONSERVED HYPOTHETICAL ALANINE AND PROLINE-RICH PROTEIN"/>
    <property type="match status" value="1"/>
</dbReference>
<protein>
    <submittedName>
        <fullName evidence="2">LLM class flavin-dependent oxidoreductase</fullName>
    </submittedName>
</protein>
<sequence>MRHALYLPPFGELADPGVLGELAVQAEEAGFEGVFLWDHVVRPKHAGLEVCDPWIALAAIAERTERVTIGTRITPLSRRRPHDVARQAIALDRLSGGRFVLGVGLGGDNGGELSKLGEETDARTRAEMLDESLELLGQLWSGETVTHDGPHYRVDGLRFVSGPVRIPIWVAAQSVKPGPLRRAARFDGLCPETTPDGLRAMLAEIERQRGCLEHYEVAVGGRPGDDPEPFREAGATWWLVTLPEITTVKEAMDAINRSGPPSPGQ</sequence>
<dbReference type="InterPro" id="IPR050564">
    <property type="entry name" value="F420-G6PD/mer"/>
</dbReference>
<dbReference type="InterPro" id="IPR036661">
    <property type="entry name" value="Luciferase-like_sf"/>
</dbReference>